<dbReference type="Ensembl" id="ENSXETT00000093558">
    <property type="protein sequence ID" value="ENSXETP00000069699"/>
    <property type="gene ID" value="ENSXETG00000038883"/>
</dbReference>
<dbReference type="FunCoup" id="A0A6I8QMF7">
    <property type="interactions" value="3173"/>
</dbReference>
<evidence type="ECO:0000259" key="12">
    <source>
        <dbReference type="Pfam" id="PF13878"/>
    </source>
</evidence>
<dbReference type="InterPro" id="IPR028005">
    <property type="entry name" value="AcTrfase_ESCO_Znf_dom"/>
</dbReference>
<evidence type="ECO:0000259" key="13">
    <source>
        <dbReference type="Pfam" id="PF13880"/>
    </source>
</evidence>
<dbReference type="Bgee" id="ENSXETG00000038883">
    <property type="expression patterns" value="Expressed in ovary and 14 other cell types or tissues"/>
</dbReference>
<evidence type="ECO:0000256" key="11">
    <source>
        <dbReference type="SAM" id="MobiDB-lite"/>
    </source>
</evidence>
<evidence type="ECO:0000313" key="14">
    <source>
        <dbReference type="Ensembl" id="ENSXETP00000069699"/>
    </source>
</evidence>
<keyword evidence="9" id="KW-0012">Acyltransferase</keyword>
<feature type="compositionally biased region" description="Low complexity" evidence="11">
    <location>
        <begin position="58"/>
        <end position="69"/>
    </location>
</feature>
<feature type="compositionally biased region" description="Low complexity" evidence="11">
    <location>
        <begin position="751"/>
        <end position="761"/>
    </location>
</feature>
<feature type="compositionally biased region" description="Polar residues" evidence="11">
    <location>
        <begin position="471"/>
        <end position="480"/>
    </location>
</feature>
<feature type="compositionally biased region" description="Basic residues" evidence="11">
    <location>
        <begin position="32"/>
        <end position="44"/>
    </location>
</feature>
<feature type="region of interest" description="Disordered" evidence="11">
    <location>
        <begin position="651"/>
        <end position="673"/>
    </location>
</feature>
<feature type="compositionally biased region" description="Polar residues" evidence="11">
    <location>
        <begin position="138"/>
        <end position="159"/>
    </location>
</feature>
<accession>A0A6I8QMF7</accession>
<feature type="compositionally biased region" description="Basic and acidic residues" evidence="11">
    <location>
        <begin position="213"/>
        <end position="229"/>
    </location>
</feature>
<reference evidence="14" key="2">
    <citation type="submission" date="2020-05" db="UniProtKB">
        <authorList>
            <consortium name="Ensembl"/>
        </authorList>
    </citation>
    <scope>IDENTIFICATION</scope>
</reference>
<evidence type="ECO:0000256" key="4">
    <source>
        <dbReference type="ARBA" id="ARBA00022723"/>
    </source>
</evidence>
<feature type="compositionally biased region" description="Basic residues" evidence="11">
    <location>
        <begin position="325"/>
        <end position="334"/>
    </location>
</feature>
<feature type="region of interest" description="Disordered" evidence="11">
    <location>
        <begin position="298"/>
        <end position="366"/>
    </location>
</feature>
<dbReference type="AlphaFoldDB" id="A0A6I8QMF7"/>
<protein>
    <submittedName>
        <fullName evidence="14">Establishment of sister chromatid cohesion N-acetyltransferase 1</fullName>
    </submittedName>
</protein>
<name>A0A6I8QMF7_XENTR</name>
<dbReference type="InterPro" id="IPR028009">
    <property type="entry name" value="ESCO_Acetyltransf_dom"/>
</dbReference>
<keyword evidence="5" id="KW-0863">Zinc-finger</keyword>
<feature type="region of interest" description="Disordered" evidence="11">
    <location>
        <begin position="32"/>
        <end position="283"/>
    </location>
</feature>
<dbReference type="PANTHER" id="PTHR45884">
    <property type="entry name" value="N-ACETYLTRANSFERASE ECO"/>
    <property type="match status" value="1"/>
</dbReference>
<keyword evidence="4" id="KW-0479">Metal-binding</keyword>
<comment type="catalytic activity">
    <reaction evidence="10">
        <text>L-lysyl-[protein] + acetyl-CoA = N(6)-acetyl-L-lysyl-[protein] + CoA + H(+)</text>
        <dbReference type="Rhea" id="RHEA:45948"/>
        <dbReference type="Rhea" id="RHEA-COMP:9752"/>
        <dbReference type="Rhea" id="RHEA-COMP:10731"/>
        <dbReference type="ChEBI" id="CHEBI:15378"/>
        <dbReference type="ChEBI" id="CHEBI:29969"/>
        <dbReference type="ChEBI" id="CHEBI:57287"/>
        <dbReference type="ChEBI" id="CHEBI:57288"/>
        <dbReference type="ChEBI" id="CHEBI:61930"/>
    </reaction>
</comment>
<feature type="region of interest" description="Disordered" evidence="11">
    <location>
        <begin position="690"/>
        <end position="717"/>
    </location>
</feature>
<evidence type="ECO:0000256" key="10">
    <source>
        <dbReference type="ARBA" id="ARBA00047902"/>
    </source>
</evidence>
<dbReference type="PANTHER" id="PTHR45884:SF1">
    <property type="entry name" value="N-ACETYLTRANSFERASE ESCO1"/>
    <property type="match status" value="1"/>
</dbReference>
<evidence type="ECO:0000256" key="2">
    <source>
        <dbReference type="ARBA" id="ARBA00005816"/>
    </source>
</evidence>
<sequence>MCFNFLFVGGAQKMTTTNVFFTFFITAMASQKRKSPPVRSSAKRQKLDKDHEHHSVTTKKTNGKSKTSTANHTSAKKKSVLKPQVKANTPAKKAIKKPPSRLSPQKVLQKKINERKSAKANTAKSVPVKRSVLKTTKEAPTSSRITQVSRSSGQASTASKRGKAENKRANMQNSKNTSKVGKNLVKNTSLARLKVSASGKNEKSKTGTKRSSRLLELKQGKAQSKETPKNAKKNLSIRCTKTEPLKGRPTSVKKTPAQNKGNIELRGKADRKSIQKISASKESAVIGKKKAHICTITHAQPKESSSKKHGKQLQVTITSSQAKKSNSRQSKRTPRLSSLSPANRKTQRGKTQECQGQGIKTAVKSRTLRTRVKGPNEGTKLKAIQNEGIKNMGTNNGKAIELASFKSNTDVTENEVDACCLSSGVSLSKEPLEKAEPTKWKTSSTDTPAKKKTPCAKASPKKVTVERRKTVSGTAKNKPTPSLPDVPKAKRISILDICNEIAGEIESDTVEVKKDVPSSQDMQQKDHLIEENKESAQPEAIHLCHGEEKNKSHSKRFFSSRTAVRLKCKLDRKTSPALKNSKWNKIKLNKANNLSRMNIPRNRAILPNLDVIKARSKLSQTGQLAASTLDKTLDKKLPVEMNTVSYLPDSKKTKPAAIQKNKQEKTENGVLDKHINHDLEITFDEGFRLHLDSSPESSPLKKPPTKPPQLQSEQQNPDVIASKACASKQLFNSSLTDQMAPSDEGRNRLTSRVSSAKSTSSEANIQKEVKKLKEAEKDGNKQAIIDAGQKRFGAISCNVCGMLYTASNPEDEAQHLLFHNQFISAVKYVGWKKERIVAEFPDGRVIMVLPDDPKYALKKVDEIREMVDNDLGFQQVPLRLHSRTKTLLFISNDKKVVGCLIAEHIQWGYRVIDDLSPEGTSEKEKAISERVKAWCCSTSPEPAICGVSRIWVFSMMRRKKIASRMLECLRNNFIYGSFLNKDEIAFSDPTPDGKLFATRYCGTSQFLVYNFVSGHS</sequence>
<feature type="compositionally biased region" description="Polar residues" evidence="11">
    <location>
        <begin position="252"/>
        <end position="261"/>
    </location>
</feature>
<evidence type="ECO:0000256" key="1">
    <source>
        <dbReference type="ARBA" id="ARBA00004123"/>
    </source>
</evidence>
<evidence type="ECO:0000256" key="8">
    <source>
        <dbReference type="ARBA" id="ARBA00023306"/>
    </source>
</evidence>
<evidence type="ECO:0000256" key="3">
    <source>
        <dbReference type="ARBA" id="ARBA00022679"/>
    </source>
</evidence>
<dbReference type="GO" id="GO:0008270">
    <property type="term" value="F:zinc ion binding"/>
    <property type="evidence" value="ECO:0007669"/>
    <property type="project" value="UniProtKB-KW"/>
</dbReference>
<dbReference type="GO" id="GO:0016746">
    <property type="term" value="F:acyltransferase activity"/>
    <property type="evidence" value="ECO:0007669"/>
    <property type="project" value="UniProtKB-KW"/>
</dbReference>
<feature type="compositionally biased region" description="Polar residues" evidence="11">
    <location>
        <begin position="313"/>
        <end position="324"/>
    </location>
</feature>
<evidence type="ECO:0000256" key="7">
    <source>
        <dbReference type="ARBA" id="ARBA00023242"/>
    </source>
</evidence>
<dbReference type="InParanoid" id="A0A6I8QMF7"/>
<evidence type="ECO:0000256" key="9">
    <source>
        <dbReference type="ARBA" id="ARBA00023315"/>
    </source>
</evidence>
<feature type="domain" description="N-acetyltransferase ESCO zinc-finger" evidence="12">
    <location>
        <begin position="782"/>
        <end position="821"/>
    </location>
</feature>
<keyword evidence="3" id="KW-0808">Transferase</keyword>
<feature type="compositionally biased region" description="Basic and acidic residues" evidence="11">
    <location>
        <begin position="661"/>
        <end position="673"/>
    </location>
</feature>
<comment type="similarity">
    <text evidence="2">Belongs to the acetyltransferase family. ECO subfamily.</text>
</comment>
<feature type="compositionally biased region" description="Basic and acidic residues" evidence="11">
    <location>
        <begin position="45"/>
        <end position="55"/>
    </location>
</feature>
<comment type="subcellular location">
    <subcellularLocation>
        <location evidence="1">Nucleus</location>
    </subcellularLocation>
</comment>
<dbReference type="Pfam" id="PF13880">
    <property type="entry name" value="Acetyltransf_13"/>
    <property type="match status" value="1"/>
</dbReference>
<reference evidence="14" key="1">
    <citation type="journal article" date="2010" name="Science">
        <title>The genome of the Western clawed frog Xenopus tropicalis.</title>
        <authorList>
            <person name="Hellsten U."/>
            <person name="Harland R.M."/>
            <person name="Gilchrist M.J."/>
            <person name="Hendrix D."/>
            <person name="Jurka J."/>
            <person name="Kapitonov V."/>
            <person name="Ovcharenko I."/>
            <person name="Putnam N.H."/>
            <person name="Shu S."/>
            <person name="Taher L."/>
            <person name="Blitz I.L."/>
            <person name="Blumberg B."/>
            <person name="Dichmann D.S."/>
            <person name="Dubchak I."/>
            <person name="Amaya E."/>
            <person name="Detter J.C."/>
            <person name="Fletcher R."/>
            <person name="Gerhard D.S."/>
            <person name="Goodstein D."/>
            <person name="Graves T."/>
            <person name="Grigoriev I.V."/>
            <person name="Grimwood J."/>
            <person name="Kawashima T."/>
            <person name="Lindquist E."/>
            <person name="Lucas S.M."/>
            <person name="Mead P.E."/>
            <person name="Mitros T."/>
            <person name="Ogino H."/>
            <person name="Ohta Y."/>
            <person name="Poliakov A.V."/>
            <person name="Pollet N."/>
            <person name="Robert J."/>
            <person name="Salamov A."/>
            <person name="Sater A.K."/>
            <person name="Schmutz J."/>
            <person name="Terry A."/>
            <person name="Vize P.D."/>
            <person name="Warren W.C."/>
            <person name="Wells D."/>
            <person name="Wills A."/>
            <person name="Wilson R.K."/>
            <person name="Zimmerman L.B."/>
            <person name="Zorn A.M."/>
            <person name="Grainger R."/>
            <person name="Grammer T."/>
            <person name="Khokha M.K."/>
            <person name="Richardson P.M."/>
            <person name="Rokhsar D.S."/>
        </authorList>
    </citation>
    <scope>NUCLEOTIDE SEQUENCE [LARGE SCALE GENOMIC DNA]</scope>
    <source>
        <strain evidence="14">Nigerian</strain>
    </source>
</reference>
<keyword evidence="6" id="KW-0862">Zinc</keyword>
<feature type="domain" description="N-acetyltransferase ESCO acetyl-transferase" evidence="13">
    <location>
        <begin position="941"/>
        <end position="1009"/>
    </location>
</feature>
<dbReference type="GeneTree" id="ENSGT00940000157762"/>
<dbReference type="Pfam" id="PF13878">
    <property type="entry name" value="zf-C2H2_3"/>
    <property type="match status" value="1"/>
</dbReference>
<feature type="region of interest" description="Disordered" evidence="11">
    <location>
        <begin position="732"/>
        <end position="765"/>
    </location>
</feature>
<evidence type="ECO:0000256" key="6">
    <source>
        <dbReference type="ARBA" id="ARBA00022833"/>
    </source>
</evidence>
<proteinExistence type="inferred from homology"/>
<feature type="compositionally biased region" description="Polar residues" evidence="11">
    <location>
        <begin position="169"/>
        <end position="190"/>
    </location>
</feature>
<feature type="compositionally biased region" description="Polar residues" evidence="11">
    <location>
        <begin position="335"/>
        <end position="344"/>
    </location>
</feature>
<keyword evidence="7" id="KW-0539">Nucleus</keyword>
<evidence type="ECO:0000256" key="5">
    <source>
        <dbReference type="ARBA" id="ARBA00022771"/>
    </source>
</evidence>
<gene>
    <name evidence="14" type="primary">esco1</name>
</gene>
<keyword evidence="8" id="KW-0131">Cell cycle</keyword>
<dbReference type="GO" id="GO:0005634">
    <property type="term" value="C:nucleus"/>
    <property type="evidence" value="ECO:0007669"/>
    <property type="project" value="UniProtKB-SubCell"/>
</dbReference>
<feature type="region of interest" description="Disordered" evidence="11">
    <location>
        <begin position="432"/>
        <end position="485"/>
    </location>
</feature>
<organism evidence="14">
    <name type="scientific">Xenopus tropicalis</name>
    <name type="common">Western clawed frog</name>
    <name type="synonym">Silurana tropicalis</name>
    <dbReference type="NCBI Taxonomy" id="8364"/>
    <lineage>
        <taxon>Eukaryota</taxon>
        <taxon>Metazoa</taxon>
        <taxon>Chordata</taxon>
        <taxon>Craniata</taxon>
        <taxon>Vertebrata</taxon>
        <taxon>Euteleostomi</taxon>
        <taxon>Amphibia</taxon>
        <taxon>Batrachia</taxon>
        <taxon>Anura</taxon>
        <taxon>Pipoidea</taxon>
        <taxon>Pipidae</taxon>
        <taxon>Xenopodinae</taxon>
        <taxon>Xenopus</taxon>
        <taxon>Silurana</taxon>
    </lineage>
</organism>
<feature type="compositionally biased region" description="Basic and acidic residues" evidence="11">
    <location>
        <begin position="263"/>
        <end position="273"/>
    </location>
</feature>